<reference evidence="1 2" key="1">
    <citation type="submission" date="2015-06" db="EMBL/GenBank/DDBJ databases">
        <title>Draft genome sequence of an Antarctic Pseudomonas sp. strain KG01 with full potential for biotechnological applications.</title>
        <authorList>
            <person name="Pavlov M.S."/>
            <person name="Lira F."/>
            <person name="Martinez J.L."/>
            <person name="Marshall S.H."/>
        </authorList>
    </citation>
    <scope>NUCLEOTIDE SEQUENCE [LARGE SCALE GENOMIC DNA]</scope>
    <source>
        <strain evidence="1 2">KG01</strain>
    </source>
</reference>
<dbReference type="STRING" id="1674920.ACR52_28850"/>
<organism evidence="1 2">
    <name type="scientific">Pseudomonas fildesensis</name>
    <dbReference type="NCBI Taxonomy" id="1674920"/>
    <lineage>
        <taxon>Bacteria</taxon>
        <taxon>Pseudomonadati</taxon>
        <taxon>Pseudomonadota</taxon>
        <taxon>Gammaproteobacteria</taxon>
        <taxon>Pseudomonadales</taxon>
        <taxon>Pseudomonadaceae</taxon>
        <taxon>Pseudomonas</taxon>
    </lineage>
</organism>
<name>A0A0J8FPG6_9PSED</name>
<comment type="caution">
    <text evidence="1">The sequence shown here is derived from an EMBL/GenBank/DDBJ whole genome shotgun (WGS) entry which is preliminary data.</text>
</comment>
<dbReference type="EMBL" id="LFMW01000040">
    <property type="protein sequence ID" value="KMT52120.1"/>
    <property type="molecule type" value="Genomic_DNA"/>
</dbReference>
<sequence length="68" mass="7369">MSAVDVAGRELKVGQLVAHTERAAYRGLTTSRIVKITAKQVELSVKSWSGADSGMRREHSAVCIVEDI</sequence>
<keyword evidence="2" id="KW-1185">Reference proteome</keyword>
<dbReference type="Proteomes" id="UP000037551">
    <property type="component" value="Unassembled WGS sequence"/>
</dbReference>
<dbReference type="Pfam" id="PF23835">
    <property type="entry name" value="DUF7205"/>
    <property type="match status" value="1"/>
</dbReference>
<dbReference type="PATRIC" id="fig|1674920.3.peg.5905"/>
<proteinExistence type="predicted"/>
<accession>A0A0J8FPG6</accession>
<dbReference type="AlphaFoldDB" id="A0A0J8FPG6"/>
<protein>
    <submittedName>
        <fullName evidence="1">Uncharacterized protein</fullName>
    </submittedName>
</protein>
<gene>
    <name evidence="1" type="ORF">ACR52_28850</name>
</gene>
<evidence type="ECO:0000313" key="2">
    <source>
        <dbReference type="Proteomes" id="UP000037551"/>
    </source>
</evidence>
<dbReference type="InterPro" id="IPR055629">
    <property type="entry name" value="DUF7205"/>
</dbReference>
<evidence type="ECO:0000313" key="1">
    <source>
        <dbReference type="EMBL" id="KMT52120.1"/>
    </source>
</evidence>